<keyword evidence="2 9" id="KW-0328">Glycosyltransferase</keyword>
<dbReference type="PANTHER" id="PTHR48090">
    <property type="entry name" value="UNDECAPRENYL-PHOSPHATE 4-DEOXY-4-FORMAMIDO-L-ARABINOSE TRANSFERASE-RELATED"/>
    <property type="match status" value="1"/>
</dbReference>
<accession>A0A1I2CE34</accession>
<name>A0A1I2CE34_9BACT</name>
<reference evidence="10 12" key="2">
    <citation type="submission" date="2019-03" db="EMBL/GenBank/DDBJ databases">
        <title>Freshwater and sediment microbial communities from various areas in North America, analyzing microbe dynamics in response to fracking.</title>
        <authorList>
            <person name="Lamendella R."/>
        </authorList>
    </citation>
    <scope>NUCLEOTIDE SEQUENCE [LARGE SCALE GENOMIC DNA]</scope>
    <source>
        <strain evidence="10 12">114D</strain>
    </source>
</reference>
<organism evidence="9 11">
    <name type="scientific">Sunxiuqinia elliptica</name>
    <dbReference type="NCBI Taxonomy" id="655355"/>
    <lineage>
        <taxon>Bacteria</taxon>
        <taxon>Pseudomonadati</taxon>
        <taxon>Bacteroidota</taxon>
        <taxon>Bacteroidia</taxon>
        <taxon>Marinilabiliales</taxon>
        <taxon>Prolixibacteraceae</taxon>
        <taxon>Sunxiuqinia</taxon>
    </lineage>
</organism>
<dbReference type="Proteomes" id="UP000294848">
    <property type="component" value="Unassembled WGS sequence"/>
</dbReference>
<dbReference type="CDD" id="cd04187">
    <property type="entry name" value="DPM1_like_bac"/>
    <property type="match status" value="1"/>
</dbReference>
<evidence type="ECO:0000256" key="3">
    <source>
        <dbReference type="ARBA" id="ARBA00022679"/>
    </source>
</evidence>
<dbReference type="Pfam" id="PF00535">
    <property type="entry name" value="Glycos_transf_2"/>
    <property type="match status" value="1"/>
</dbReference>
<feature type="domain" description="Glycosyltransferase 2-like" evidence="8">
    <location>
        <begin position="3"/>
        <end position="165"/>
    </location>
</feature>
<dbReference type="SUPFAM" id="SSF53448">
    <property type="entry name" value="Nucleotide-diphospho-sugar transferases"/>
    <property type="match status" value="1"/>
</dbReference>
<feature type="transmembrane region" description="Helical" evidence="7">
    <location>
        <begin position="227"/>
        <end position="252"/>
    </location>
</feature>
<dbReference type="InterPro" id="IPR001173">
    <property type="entry name" value="Glyco_trans_2-like"/>
</dbReference>
<evidence type="ECO:0000256" key="6">
    <source>
        <dbReference type="ARBA" id="ARBA00023136"/>
    </source>
</evidence>
<evidence type="ECO:0000256" key="4">
    <source>
        <dbReference type="ARBA" id="ARBA00022692"/>
    </source>
</evidence>
<evidence type="ECO:0000313" key="11">
    <source>
        <dbReference type="Proteomes" id="UP000198964"/>
    </source>
</evidence>
<reference evidence="9 11" key="1">
    <citation type="submission" date="2016-10" db="EMBL/GenBank/DDBJ databases">
        <authorList>
            <person name="de Groot N.N."/>
        </authorList>
    </citation>
    <scope>NUCLEOTIDE SEQUENCE [LARGE SCALE GENOMIC DNA]</scope>
    <source>
        <strain evidence="9 11">CGMCC 1.9156</strain>
    </source>
</reference>
<dbReference type="RefSeq" id="WP_133464253.1">
    <property type="nucleotide sequence ID" value="NZ_FONW01000001.1"/>
</dbReference>
<dbReference type="STRING" id="655355.SAMN05216283_101706"/>
<sequence length="310" mass="34977">MVSLVVPIFNEEELIDELVPRTVKALANIKNEFELIFVDDGSTDDSLKRLIAFQERDDRIRVISLSKNFGHQAAFTAGLEHATGGYVAMMDGDLQDPPELLKEMHDKLVNEDFDIVSGRRSARKGNKAKNAVTGVFHNLFKSVANIEDLENAGNFSMMNRKALSALLSLEERVRYLPGLRSFVGFNQGFVDYVREDRFQGKPKMTFGKLFVLAADAIFSFSKFPIRVCLVLGLIGTIVFMLAGMYVLVAKFLGFAIMGWSSTVLSIYFLGSIQLIFLGVVGEYVYRIYKESQRRPLYFVKKIYQSKDNKA</sequence>
<dbReference type="AlphaFoldDB" id="A0A1I2CE34"/>
<evidence type="ECO:0000256" key="7">
    <source>
        <dbReference type="SAM" id="Phobius"/>
    </source>
</evidence>
<comment type="subcellular location">
    <subcellularLocation>
        <location evidence="1">Membrane</location>
        <topology evidence="1">Multi-pass membrane protein</topology>
    </subcellularLocation>
</comment>
<gene>
    <name evidence="10" type="ORF">DET52_102219</name>
    <name evidence="9" type="ORF">SAMN05216283_101706</name>
</gene>
<evidence type="ECO:0000313" key="10">
    <source>
        <dbReference type="EMBL" id="TDO03881.1"/>
    </source>
</evidence>
<evidence type="ECO:0000259" key="8">
    <source>
        <dbReference type="Pfam" id="PF00535"/>
    </source>
</evidence>
<keyword evidence="6 7" id="KW-0472">Membrane</keyword>
<evidence type="ECO:0000313" key="12">
    <source>
        <dbReference type="Proteomes" id="UP000294848"/>
    </source>
</evidence>
<dbReference type="GO" id="GO:0005886">
    <property type="term" value="C:plasma membrane"/>
    <property type="evidence" value="ECO:0007669"/>
    <property type="project" value="TreeGrafter"/>
</dbReference>
<dbReference type="InterPro" id="IPR029044">
    <property type="entry name" value="Nucleotide-diphossugar_trans"/>
</dbReference>
<dbReference type="InterPro" id="IPR050256">
    <property type="entry name" value="Glycosyltransferase_2"/>
</dbReference>
<dbReference type="EMBL" id="SNWI01000002">
    <property type="protein sequence ID" value="TDO03881.1"/>
    <property type="molecule type" value="Genomic_DNA"/>
</dbReference>
<evidence type="ECO:0000256" key="1">
    <source>
        <dbReference type="ARBA" id="ARBA00004141"/>
    </source>
</evidence>
<keyword evidence="5 7" id="KW-1133">Transmembrane helix</keyword>
<protein>
    <submittedName>
        <fullName evidence="9">Dolichol-phosphate mannosyltransferase</fullName>
    </submittedName>
</protein>
<dbReference type="GO" id="GO:0016757">
    <property type="term" value="F:glycosyltransferase activity"/>
    <property type="evidence" value="ECO:0007669"/>
    <property type="project" value="UniProtKB-KW"/>
</dbReference>
<feature type="transmembrane region" description="Helical" evidence="7">
    <location>
        <begin position="264"/>
        <end position="285"/>
    </location>
</feature>
<dbReference type="OrthoDB" id="9807778at2"/>
<evidence type="ECO:0000313" key="9">
    <source>
        <dbReference type="EMBL" id="SFE66452.1"/>
    </source>
</evidence>
<evidence type="ECO:0000256" key="5">
    <source>
        <dbReference type="ARBA" id="ARBA00022989"/>
    </source>
</evidence>
<proteinExistence type="predicted"/>
<keyword evidence="3 9" id="KW-0808">Transferase</keyword>
<dbReference type="Proteomes" id="UP000198964">
    <property type="component" value="Unassembled WGS sequence"/>
</dbReference>
<dbReference type="EMBL" id="FONW01000001">
    <property type="protein sequence ID" value="SFE66452.1"/>
    <property type="molecule type" value="Genomic_DNA"/>
</dbReference>
<keyword evidence="11" id="KW-1185">Reference proteome</keyword>
<keyword evidence="4 7" id="KW-0812">Transmembrane</keyword>
<dbReference type="Gene3D" id="3.90.550.10">
    <property type="entry name" value="Spore Coat Polysaccharide Biosynthesis Protein SpsA, Chain A"/>
    <property type="match status" value="1"/>
</dbReference>
<evidence type="ECO:0000256" key="2">
    <source>
        <dbReference type="ARBA" id="ARBA00022676"/>
    </source>
</evidence>
<dbReference type="PANTHER" id="PTHR48090:SF1">
    <property type="entry name" value="PROPHAGE BACTOPRENOL GLUCOSYL TRANSFERASE HOMOLOG"/>
    <property type="match status" value="1"/>
</dbReference>